<dbReference type="EMBL" id="AP011780">
    <property type="protein sequence ID" value="BAL57631.1"/>
    <property type="molecule type" value="Genomic_DNA"/>
</dbReference>
<dbReference type="InterPro" id="IPR021886">
    <property type="entry name" value="MgsA_C"/>
</dbReference>
<dbReference type="FunFam" id="1.20.272.10:FF:000001">
    <property type="entry name" value="Putative AAA family ATPase"/>
    <property type="match status" value="1"/>
</dbReference>
<dbReference type="SMART" id="SM00382">
    <property type="entry name" value="AAA"/>
    <property type="match status" value="1"/>
</dbReference>
<dbReference type="GO" id="GO:0005524">
    <property type="term" value="F:ATP binding"/>
    <property type="evidence" value="ECO:0007669"/>
    <property type="project" value="UniProtKB-KW"/>
</dbReference>
<evidence type="ECO:0000259" key="5">
    <source>
        <dbReference type="SMART" id="SM00382"/>
    </source>
</evidence>
<evidence type="ECO:0000256" key="3">
    <source>
        <dbReference type="ARBA" id="ARBA00022741"/>
    </source>
</evidence>
<sequence>MMQSSLFGETRSVVRLPLATRMRPRTLDEFVGQSHLLAPGMPIRQAIEQGTLGSVILWAPPGCGKTSLAYLIAHYSGAFVENHSAVAIGVSEIRKLAERARHRMRTTGQPTLLLLDEIHHFNRTQQDALLGYLEDGTFTLVGATTENPFFLLSNALLSRAHVLVLKSLEEDEVRLLVERALHDHERGLGELDLRIEPAALKHLVHTAAGDARLALNILETAALQTPPGGTIRLALIEQLLQKPMVRYDQQGDYHYDTISAFIKSVRGSDPDAALHYLARMLVAGEDPRFIMRRLLILASEDVGNANPLGLVVASAGAQAIERVGMPEAQLILAHVTLYLATSPKSNACYAALQRALGDVRTKPLPPIPLHLRNAPHPALKEMGHAAGYLYPHDFAEGWAPQRYLPEGDWQLPYYEPTTRGHEARIREFLQALERMRQNDQNHQ</sequence>
<dbReference type="FunFam" id="3.40.50.300:FF:000137">
    <property type="entry name" value="Replication-associated recombination protein A"/>
    <property type="match status" value="1"/>
</dbReference>
<dbReference type="InterPro" id="IPR027417">
    <property type="entry name" value="P-loop_NTPase"/>
</dbReference>
<dbReference type="GO" id="GO:0016887">
    <property type="term" value="F:ATP hydrolysis activity"/>
    <property type="evidence" value="ECO:0007669"/>
    <property type="project" value="InterPro"/>
</dbReference>
<keyword evidence="3" id="KW-0547">Nucleotide-binding</keyword>
<reference evidence="6" key="2">
    <citation type="journal article" date="2012" name="PLoS ONE">
        <title>A Deeply Branching Thermophilic Bacterium with an Ancient Acetyl-CoA Pathway Dominates a Subsurface Ecosystem.</title>
        <authorList>
            <person name="Takami H."/>
            <person name="Noguchi H."/>
            <person name="Takaki Y."/>
            <person name="Uchiyama I."/>
            <person name="Toyoda A."/>
            <person name="Nishi S."/>
            <person name="Chee G.-J."/>
            <person name="Arai W."/>
            <person name="Nunoura T."/>
            <person name="Itoh T."/>
            <person name="Hattori M."/>
            <person name="Takai K."/>
        </authorList>
    </citation>
    <scope>NUCLEOTIDE SEQUENCE</scope>
</reference>
<dbReference type="SUPFAM" id="SSF52540">
    <property type="entry name" value="P-loop containing nucleoside triphosphate hydrolases"/>
    <property type="match status" value="1"/>
</dbReference>
<dbReference type="GO" id="GO:0017116">
    <property type="term" value="F:single-stranded DNA helicase activity"/>
    <property type="evidence" value="ECO:0007669"/>
    <property type="project" value="TreeGrafter"/>
</dbReference>
<dbReference type="InterPro" id="IPR003593">
    <property type="entry name" value="AAA+_ATPase"/>
</dbReference>
<dbReference type="InterPro" id="IPR032423">
    <property type="entry name" value="AAA_assoc_2"/>
</dbReference>
<name>H5SN95_9ZZZZ</name>
<evidence type="ECO:0000256" key="4">
    <source>
        <dbReference type="ARBA" id="ARBA00022840"/>
    </source>
</evidence>
<feature type="domain" description="AAA+ ATPase" evidence="5">
    <location>
        <begin position="51"/>
        <end position="168"/>
    </location>
</feature>
<organism evidence="6">
    <name type="scientific">uncultured prokaryote</name>
    <dbReference type="NCBI Taxonomy" id="198431"/>
    <lineage>
        <taxon>unclassified sequences</taxon>
        <taxon>environmental samples</taxon>
    </lineage>
</organism>
<dbReference type="PANTHER" id="PTHR13779:SF7">
    <property type="entry name" value="ATPASE WRNIP1"/>
    <property type="match status" value="1"/>
</dbReference>
<dbReference type="GO" id="GO:0006261">
    <property type="term" value="P:DNA-templated DNA replication"/>
    <property type="evidence" value="ECO:0007669"/>
    <property type="project" value="TreeGrafter"/>
</dbReference>
<keyword evidence="2" id="KW-0235">DNA replication</keyword>
<dbReference type="Pfam" id="PF00004">
    <property type="entry name" value="AAA"/>
    <property type="match status" value="1"/>
</dbReference>
<dbReference type="InterPro" id="IPR008921">
    <property type="entry name" value="DNA_pol3_clamp-load_cplx_C"/>
</dbReference>
<accession>H5SN95</accession>
<dbReference type="CDD" id="cd00009">
    <property type="entry name" value="AAA"/>
    <property type="match status" value="1"/>
</dbReference>
<dbReference type="PANTHER" id="PTHR13779">
    <property type="entry name" value="WERNER HELICASE-INTERACTING PROTEIN 1 FAMILY MEMBER"/>
    <property type="match status" value="1"/>
</dbReference>
<dbReference type="GO" id="GO:0008047">
    <property type="term" value="F:enzyme activator activity"/>
    <property type="evidence" value="ECO:0007669"/>
    <property type="project" value="TreeGrafter"/>
</dbReference>
<dbReference type="Gene3D" id="1.10.3710.10">
    <property type="entry name" value="DNA polymerase III clamp loader subunits, C-terminal domain"/>
    <property type="match status" value="1"/>
</dbReference>
<evidence type="ECO:0000256" key="1">
    <source>
        <dbReference type="ARBA" id="ARBA00008959"/>
    </source>
</evidence>
<evidence type="ECO:0000313" key="6">
    <source>
        <dbReference type="EMBL" id="BAL57631.1"/>
    </source>
</evidence>
<dbReference type="Pfam" id="PF16193">
    <property type="entry name" value="AAA_assoc_2"/>
    <property type="match status" value="1"/>
</dbReference>
<dbReference type="Pfam" id="PF12002">
    <property type="entry name" value="MgsA_C"/>
    <property type="match status" value="1"/>
</dbReference>
<dbReference type="GO" id="GO:0000731">
    <property type="term" value="P:DNA synthesis involved in DNA repair"/>
    <property type="evidence" value="ECO:0007669"/>
    <property type="project" value="TreeGrafter"/>
</dbReference>
<keyword evidence="4" id="KW-0067">ATP-binding</keyword>
<dbReference type="GO" id="GO:0003677">
    <property type="term" value="F:DNA binding"/>
    <property type="evidence" value="ECO:0007669"/>
    <property type="project" value="InterPro"/>
</dbReference>
<dbReference type="AlphaFoldDB" id="H5SN95"/>
<comment type="similarity">
    <text evidence="1">Belongs to the AAA ATPase family. RarA/MGS1/WRNIP1 subfamily.</text>
</comment>
<reference evidence="6" key="1">
    <citation type="journal article" date="2005" name="Environ. Microbiol.">
        <title>Genetic and functional properties of uncultivated thermophilic crenarchaeotes from a subsurface gold mine as revealed by analysis of genome fragments.</title>
        <authorList>
            <person name="Nunoura T."/>
            <person name="Hirayama H."/>
            <person name="Takami H."/>
            <person name="Oida H."/>
            <person name="Nishi S."/>
            <person name="Shimamura S."/>
            <person name="Suzuki Y."/>
            <person name="Inagaki F."/>
            <person name="Takai K."/>
            <person name="Nealson K.H."/>
            <person name="Horikoshi K."/>
        </authorList>
    </citation>
    <scope>NUCLEOTIDE SEQUENCE</scope>
</reference>
<dbReference type="SUPFAM" id="SSF48019">
    <property type="entry name" value="post-AAA+ oligomerization domain-like"/>
    <property type="match status" value="1"/>
</dbReference>
<dbReference type="Gene3D" id="1.10.8.60">
    <property type="match status" value="1"/>
</dbReference>
<proteinExistence type="inferred from homology"/>
<protein>
    <submittedName>
        <fullName evidence="6">AAA family ATPase</fullName>
    </submittedName>
</protein>
<dbReference type="CDD" id="cd18139">
    <property type="entry name" value="HLD_clamp_RarA"/>
    <property type="match status" value="1"/>
</dbReference>
<dbReference type="Gene3D" id="1.20.272.10">
    <property type="match status" value="1"/>
</dbReference>
<gene>
    <name evidence="6" type="ORF">HGMM_F51E10C43</name>
</gene>
<dbReference type="InterPro" id="IPR003959">
    <property type="entry name" value="ATPase_AAA_core"/>
</dbReference>
<evidence type="ECO:0000256" key="2">
    <source>
        <dbReference type="ARBA" id="ARBA00022705"/>
    </source>
</evidence>
<dbReference type="InterPro" id="IPR051314">
    <property type="entry name" value="AAA_ATPase_RarA/MGS1/WRNIP1"/>
</dbReference>
<dbReference type="Gene3D" id="3.40.50.300">
    <property type="entry name" value="P-loop containing nucleotide triphosphate hydrolases"/>
    <property type="match status" value="1"/>
</dbReference>